<dbReference type="PANTHER" id="PTHR22916">
    <property type="entry name" value="GLYCOSYLTRANSFERASE"/>
    <property type="match status" value="1"/>
</dbReference>
<evidence type="ECO:0000313" key="2">
    <source>
        <dbReference type="EMBL" id="TPG40115.1"/>
    </source>
</evidence>
<evidence type="ECO:0000259" key="1">
    <source>
        <dbReference type="Pfam" id="PF00535"/>
    </source>
</evidence>
<dbReference type="SUPFAM" id="SSF53448">
    <property type="entry name" value="Nucleotide-diphospho-sugar transferases"/>
    <property type="match status" value="1"/>
</dbReference>
<dbReference type="OrthoDB" id="597270at2"/>
<evidence type="ECO:0000313" key="3">
    <source>
        <dbReference type="Proteomes" id="UP000319700"/>
    </source>
</evidence>
<name>A0A502EQM6_9FLAO</name>
<dbReference type="Gene3D" id="3.90.550.10">
    <property type="entry name" value="Spore Coat Polysaccharide Biosynthesis Protein SpsA, Chain A"/>
    <property type="match status" value="1"/>
</dbReference>
<dbReference type="GO" id="GO:0016758">
    <property type="term" value="F:hexosyltransferase activity"/>
    <property type="evidence" value="ECO:0007669"/>
    <property type="project" value="UniProtKB-ARBA"/>
</dbReference>
<dbReference type="RefSeq" id="WP_140507391.1">
    <property type="nucleotide sequence ID" value="NZ_RCZH01000007.1"/>
</dbReference>
<feature type="domain" description="Glycosyltransferase 2-like" evidence="1">
    <location>
        <begin position="4"/>
        <end position="108"/>
    </location>
</feature>
<organism evidence="2 3">
    <name type="scientific">Flavobacterium pectinovorum</name>
    <dbReference type="NCBI Taxonomy" id="29533"/>
    <lineage>
        <taxon>Bacteria</taxon>
        <taxon>Pseudomonadati</taxon>
        <taxon>Bacteroidota</taxon>
        <taxon>Flavobacteriia</taxon>
        <taxon>Flavobacteriales</taxon>
        <taxon>Flavobacteriaceae</taxon>
        <taxon>Flavobacterium</taxon>
    </lineage>
</organism>
<keyword evidence="3" id="KW-1185">Reference proteome</keyword>
<gene>
    <name evidence="2" type="ORF">EAH81_12510</name>
</gene>
<sequence length="295" mass="34245">MLVSIIIPVHKTHSFFIACIKSALSQTHQNIEIIVACNGNLEIKECRLFLEIEDSRLIFIKTSSGRDNARNEALALAKGDWIQFLDYDDYLFPEKIELQLEALKKSPNCKLSICQWKKFFTKIEVDYNFPFNTLYDEPLVTAESLVQKMGVNGGFIATGAWLVSKEFIHGLKWIDSPNDDAVFLSEILKKSPQIVMISSVLVGYRIHGDNTSSIRTKSEFDKLLNSWTKIYHNLRVLKVFEINRYLYLTYLNLIYYSKELKGYRIGIIIFNVFYFGFKSKIGFSIFRDIKKEILR</sequence>
<dbReference type="Proteomes" id="UP000319700">
    <property type="component" value="Unassembled WGS sequence"/>
</dbReference>
<dbReference type="Pfam" id="PF00535">
    <property type="entry name" value="Glycos_transf_2"/>
    <property type="match status" value="1"/>
</dbReference>
<comment type="caution">
    <text evidence="2">The sequence shown here is derived from an EMBL/GenBank/DDBJ whole genome shotgun (WGS) entry which is preliminary data.</text>
</comment>
<dbReference type="CDD" id="cd00761">
    <property type="entry name" value="Glyco_tranf_GTA_type"/>
    <property type="match status" value="1"/>
</dbReference>
<dbReference type="EMBL" id="RCZH01000007">
    <property type="protein sequence ID" value="TPG40115.1"/>
    <property type="molecule type" value="Genomic_DNA"/>
</dbReference>
<dbReference type="AlphaFoldDB" id="A0A502EQM6"/>
<dbReference type="InterPro" id="IPR001173">
    <property type="entry name" value="Glyco_trans_2-like"/>
</dbReference>
<reference evidence="2 3" key="1">
    <citation type="journal article" date="2019" name="Environ. Microbiol.">
        <title>Species interactions and distinct microbial communities in high Arctic permafrost affected cryosols are associated with the CH4 and CO2 gas fluxes.</title>
        <authorList>
            <person name="Altshuler I."/>
            <person name="Hamel J."/>
            <person name="Turney S."/>
            <person name="Magnuson E."/>
            <person name="Levesque R."/>
            <person name="Greer C."/>
            <person name="Whyte L.G."/>
        </authorList>
    </citation>
    <scope>NUCLEOTIDE SEQUENCE [LARGE SCALE GENOMIC DNA]</scope>
    <source>
        <strain evidence="2 3">42</strain>
    </source>
</reference>
<accession>A0A502EQM6</accession>
<protein>
    <submittedName>
        <fullName evidence="2">Glycosyltransferase family 2 protein</fullName>
    </submittedName>
</protein>
<dbReference type="PANTHER" id="PTHR22916:SF3">
    <property type="entry name" value="UDP-GLCNAC:BETAGAL BETA-1,3-N-ACETYLGLUCOSAMINYLTRANSFERASE-LIKE PROTEIN 1"/>
    <property type="match status" value="1"/>
</dbReference>
<proteinExistence type="predicted"/>
<dbReference type="InterPro" id="IPR029044">
    <property type="entry name" value="Nucleotide-diphossugar_trans"/>
</dbReference>
<keyword evidence="2" id="KW-0808">Transferase</keyword>